<sequence>MLMILYEVCESIGRLFALFCTIIFVGQAGRWSNCYYNDQLPSPSEPLQNITAKFTSKILPQTSLLKNCGLKNCGFRLVLSSS</sequence>
<gene>
    <name evidence="1" type="ORF">ES332_D13G041100v1</name>
</gene>
<name>A0A5D2HUJ0_GOSTO</name>
<keyword evidence="2" id="KW-1185">Reference proteome</keyword>
<proteinExistence type="predicted"/>
<organism evidence="1 2">
    <name type="scientific">Gossypium tomentosum</name>
    <name type="common">Hawaiian cotton</name>
    <name type="synonym">Gossypium sandvicense</name>
    <dbReference type="NCBI Taxonomy" id="34277"/>
    <lineage>
        <taxon>Eukaryota</taxon>
        <taxon>Viridiplantae</taxon>
        <taxon>Streptophyta</taxon>
        <taxon>Embryophyta</taxon>
        <taxon>Tracheophyta</taxon>
        <taxon>Spermatophyta</taxon>
        <taxon>Magnoliopsida</taxon>
        <taxon>eudicotyledons</taxon>
        <taxon>Gunneridae</taxon>
        <taxon>Pentapetalae</taxon>
        <taxon>rosids</taxon>
        <taxon>malvids</taxon>
        <taxon>Malvales</taxon>
        <taxon>Malvaceae</taxon>
        <taxon>Malvoideae</taxon>
        <taxon>Gossypium</taxon>
    </lineage>
</organism>
<reference evidence="1 2" key="1">
    <citation type="submission" date="2019-07" db="EMBL/GenBank/DDBJ databases">
        <title>WGS assembly of Gossypium tomentosum.</title>
        <authorList>
            <person name="Chen Z.J."/>
            <person name="Sreedasyam A."/>
            <person name="Ando A."/>
            <person name="Song Q."/>
            <person name="De L."/>
            <person name="Hulse-Kemp A."/>
            <person name="Ding M."/>
            <person name="Ye W."/>
            <person name="Kirkbride R."/>
            <person name="Jenkins J."/>
            <person name="Plott C."/>
            <person name="Lovell J."/>
            <person name="Lin Y.-M."/>
            <person name="Vaughn R."/>
            <person name="Liu B."/>
            <person name="Li W."/>
            <person name="Simpson S."/>
            <person name="Scheffler B."/>
            <person name="Saski C."/>
            <person name="Grover C."/>
            <person name="Hu G."/>
            <person name="Conover J."/>
            <person name="Carlson J."/>
            <person name="Shu S."/>
            <person name="Boston L."/>
            <person name="Williams M."/>
            <person name="Peterson D."/>
            <person name="Mcgee K."/>
            <person name="Jones D."/>
            <person name="Wendel J."/>
            <person name="Stelly D."/>
            <person name="Grimwood J."/>
            <person name="Schmutz J."/>
        </authorList>
    </citation>
    <scope>NUCLEOTIDE SEQUENCE [LARGE SCALE GENOMIC DNA]</scope>
    <source>
        <strain evidence="1">7179.01</strain>
    </source>
</reference>
<dbReference type="Proteomes" id="UP000322667">
    <property type="component" value="Chromosome D13"/>
</dbReference>
<dbReference type="EMBL" id="CM017635">
    <property type="protein sequence ID" value="TYH33186.1"/>
    <property type="molecule type" value="Genomic_DNA"/>
</dbReference>
<evidence type="ECO:0000313" key="1">
    <source>
        <dbReference type="EMBL" id="TYH33186.1"/>
    </source>
</evidence>
<accession>A0A5D2HUJ0</accession>
<dbReference type="AlphaFoldDB" id="A0A5D2HUJ0"/>
<protein>
    <submittedName>
        <fullName evidence="1">Uncharacterized protein</fullName>
    </submittedName>
</protein>
<evidence type="ECO:0000313" key="2">
    <source>
        <dbReference type="Proteomes" id="UP000322667"/>
    </source>
</evidence>